<name>A0AAD9NRR8_RIDPI</name>
<proteinExistence type="predicted"/>
<dbReference type="AlphaFoldDB" id="A0AAD9NRR8"/>
<dbReference type="PANTHER" id="PTHR28589">
    <property type="entry name" value="28S RIBOSOMAL PROTEIN S34, MITOCHONDRIAL"/>
    <property type="match status" value="1"/>
</dbReference>
<evidence type="ECO:0000313" key="1">
    <source>
        <dbReference type="EMBL" id="KAK2178181.1"/>
    </source>
</evidence>
<comment type="caution">
    <text evidence="1">The sequence shown here is derived from an EMBL/GenBank/DDBJ whole genome shotgun (WGS) entry which is preliminary data.</text>
</comment>
<evidence type="ECO:0000313" key="2">
    <source>
        <dbReference type="Proteomes" id="UP001209878"/>
    </source>
</evidence>
<dbReference type="InterPro" id="IPR032053">
    <property type="entry name" value="Ribosomal_mS34"/>
</dbReference>
<organism evidence="1 2">
    <name type="scientific">Ridgeia piscesae</name>
    <name type="common">Tubeworm</name>
    <dbReference type="NCBI Taxonomy" id="27915"/>
    <lineage>
        <taxon>Eukaryota</taxon>
        <taxon>Metazoa</taxon>
        <taxon>Spiralia</taxon>
        <taxon>Lophotrochozoa</taxon>
        <taxon>Annelida</taxon>
        <taxon>Polychaeta</taxon>
        <taxon>Sedentaria</taxon>
        <taxon>Canalipalpata</taxon>
        <taxon>Sabellida</taxon>
        <taxon>Siboglinidae</taxon>
        <taxon>Ridgeia</taxon>
    </lineage>
</organism>
<dbReference type="GO" id="GO:0003735">
    <property type="term" value="F:structural constituent of ribosome"/>
    <property type="evidence" value="ECO:0007669"/>
    <property type="project" value="InterPro"/>
</dbReference>
<keyword evidence="2" id="KW-1185">Reference proteome</keyword>
<protein>
    <recommendedName>
        <fullName evidence="3">Ribosomal protein S34</fullName>
    </recommendedName>
</protein>
<gene>
    <name evidence="1" type="ORF">NP493_556g00065</name>
</gene>
<reference evidence="1" key="1">
    <citation type="journal article" date="2023" name="Mol. Biol. Evol.">
        <title>Third-Generation Sequencing Reveals the Adaptive Role of the Epigenome in Three Deep-Sea Polychaetes.</title>
        <authorList>
            <person name="Perez M."/>
            <person name="Aroh O."/>
            <person name="Sun Y."/>
            <person name="Lan Y."/>
            <person name="Juniper S.K."/>
            <person name="Young C.R."/>
            <person name="Angers B."/>
            <person name="Qian P.Y."/>
        </authorList>
    </citation>
    <scope>NUCLEOTIDE SEQUENCE</scope>
    <source>
        <strain evidence="1">R07B-5</strain>
    </source>
</reference>
<sequence length="172" mass="20038">MPVTRYVGRTTWFRGKRLYDILSRLKNFGKGRIVYRHVFSERYPEPSYYIITKVDPDMRDPTEKDPANHKSYAYGQKVFRGEASGEHLIKSCYKADWRLVPKHEEEAFLSVKAEVRPKNVVKSVLPFPPLMQHLIKEQQKEQGLDDMPTLRIAIAKSAMNKAVLDTEKQQAQ</sequence>
<dbReference type="GO" id="GO:0005739">
    <property type="term" value="C:mitochondrion"/>
    <property type="evidence" value="ECO:0007669"/>
    <property type="project" value="InterPro"/>
</dbReference>
<evidence type="ECO:0008006" key="3">
    <source>
        <dbReference type="Google" id="ProtNLM"/>
    </source>
</evidence>
<dbReference type="EMBL" id="JAODUO010000556">
    <property type="protein sequence ID" value="KAK2178181.1"/>
    <property type="molecule type" value="Genomic_DNA"/>
</dbReference>
<dbReference type="Pfam" id="PF16053">
    <property type="entry name" value="MRP-S34"/>
    <property type="match status" value="1"/>
</dbReference>
<accession>A0AAD9NRR8</accession>
<dbReference type="Proteomes" id="UP001209878">
    <property type="component" value="Unassembled WGS sequence"/>
</dbReference>
<dbReference type="PANTHER" id="PTHR28589:SF1">
    <property type="entry name" value="SMALL RIBOSOMAL SUBUNIT PROTEIN MS34"/>
    <property type="match status" value="1"/>
</dbReference>